<dbReference type="PANTHER" id="PTHR43861:SF6">
    <property type="entry name" value="METHYLTRANSFERASE TYPE 11"/>
    <property type="match status" value="1"/>
</dbReference>
<dbReference type="PANTHER" id="PTHR43861">
    <property type="entry name" value="TRANS-ACONITATE 2-METHYLTRANSFERASE-RELATED"/>
    <property type="match status" value="1"/>
</dbReference>
<evidence type="ECO:0000313" key="2">
    <source>
        <dbReference type="Proteomes" id="UP001042704"/>
    </source>
</evidence>
<name>A0A8A3S7L3_9EURY</name>
<protein>
    <submittedName>
        <fullName evidence="1">Methyltransferase domain-containing protein</fullName>
    </submittedName>
</protein>
<dbReference type="EMBL" id="CP036172">
    <property type="protein sequence ID" value="QSZ67923.1"/>
    <property type="molecule type" value="Genomic_DNA"/>
</dbReference>
<dbReference type="Gene3D" id="3.40.50.150">
    <property type="entry name" value="Vaccinia Virus protein VP39"/>
    <property type="match status" value="1"/>
</dbReference>
<evidence type="ECO:0000313" key="1">
    <source>
        <dbReference type="EMBL" id="QSZ67923.1"/>
    </source>
</evidence>
<gene>
    <name evidence="1" type="ORF">RJ40_10665</name>
</gene>
<reference evidence="1" key="2">
    <citation type="submission" date="2019-02" db="EMBL/GenBank/DDBJ databases">
        <authorList>
            <person name="Chen S.-C."/>
            <person name="Chien H.-H."/>
            <person name="Lai M.-C."/>
        </authorList>
    </citation>
    <scope>NUCLEOTIDE SEQUENCE</scope>
    <source>
        <strain evidence="1">N2F9704</strain>
    </source>
</reference>
<dbReference type="AlphaFoldDB" id="A0A8A3S7L3"/>
<dbReference type="GO" id="GO:0008168">
    <property type="term" value="F:methyltransferase activity"/>
    <property type="evidence" value="ECO:0007669"/>
    <property type="project" value="UniProtKB-KW"/>
</dbReference>
<dbReference type="Pfam" id="PF13489">
    <property type="entry name" value="Methyltransf_23"/>
    <property type="match status" value="1"/>
</dbReference>
<reference evidence="1" key="1">
    <citation type="journal article" date="2001" name="Int. J. Syst. Evol. Microbiol.">
        <title>Methanofollis aquaemaris sp. nov., a methanogen isolated from an aquaculture fish pond.</title>
        <authorList>
            <person name="Lai M.C."/>
            <person name="Chen S.C."/>
        </authorList>
    </citation>
    <scope>NUCLEOTIDE SEQUENCE</scope>
    <source>
        <strain evidence="1">N2F9704</strain>
    </source>
</reference>
<accession>A0A8A3S7L3</accession>
<dbReference type="InterPro" id="IPR029063">
    <property type="entry name" value="SAM-dependent_MTases_sf"/>
</dbReference>
<dbReference type="CDD" id="cd02440">
    <property type="entry name" value="AdoMet_MTases"/>
    <property type="match status" value="1"/>
</dbReference>
<keyword evidence="1" id="KW-0808">Transferase</keyword>
<proteinExistence type="predicted"/>
<dbReference type="SUPFAM" id="SSF53335">
    <property type="entry name" value="S-adenosyl-L-methionine-dependent methyltransferases"/>
    <property type="match status" value="1"/>
</dbReference>
<sequence>MNRSPLSWKSYLDDINNVDSFMTRYYHYLRIVMVQDAIKYLQNNNFSIQNCLDIGCNRGYYSAIFGDLGAQVDAVDPYLRSDLVIRHPNVTYHKADFLKWTVDKKYDVILFFEVYEHIPPESREIFIEKIKQSLNPGGIILFSGPNCISLFYSGGFIKSLIPRILGKIPEIDWHYKIPFFFYRKLFKNDESQIISWQTNGITLVFSNKIELMLGKSCTQRLLNLDRCVSRLTSGLGANYFCIVQMK</sequence>
<keyword evidence="1" id="KW-0489">Methyltransferase</keyword>
<dbReference type="KEGG" id="maqe:RJ40_10665"/>
<organism evidence="1 2">
    <name type="scientific">Methanofollis aquaemaris</name>
    <dbReference type="NCBI Taxonomy" id="126734"/>
    <lineage>
        <taxon>Archaea</taxon>
        <taxon>Methanobacteriati</taxon>
        <taxon>Methanobacteriota</taxon>
        <taxon>Stenosarchaea group</taxon>
        <taxon>Methanomicrobia</taxon>
        <taxon>Methanomicrobiales</taxon>
        <taxon>Methanomicrobiaceae</taxon>
        <taxon>Methanofollis</taxon>
    </lineage>
</organism>
<keyword evidence="2" id="KW-1185">Reference proteome</keyword>
<dbReference type="Proteomes" id="UP001042704">
    <property type="component" value="Chromosome"/>
</dbReference>
<dbReference type="GO" id="GO:0032259">
    <property type="term" value="P:methylation"/>
    <property type="evidence" value="ECO:0007669"/>
    <property type="project" value="UniProtKB-KW"/>
</dbReference>